<dbReference type="AlphaFoldDB" id="A0A366LYC8"/>
<dbReference type="InterPro" id="IPR015330">
    <property type="entry name" value="DNA_primase/pol_bifunc_N"/>
</dbReference>
<feature type="domain" description="DNA primase/polymerase bifunctional N-terminal" evidence="1">
    <location>
        <begin position="8"/>
        <end position="184"/>
    </location>
</feature>
<name>A0A366LYC8_9ACTN</name>
<dbReference type="OrthoDB" id="3218228at2"/>
<gene>
    <name evidence="2" type="ORF">DP939_21120</name>
</gene>
<evidence type="ECO:0000313" key="3">
    <source>
        <dbReference type="Proteomes" id="UP000253303"/>
    </source>
</evidence>
<evidence type="ECO:0000259" key="1">
    <source>
        <dbReference type="SMART" id="SM00943"/>
    </source>
</evidence>
<sequence>MTDLTRYALAAAARGWHVFPLTPYSKRPLRGFTDWERHATTDPARIRDMWARGPFNIGIACGPSHLVVLDLDTPKPGQHPPPPWNQPGINDGADVLATLCEQAREALPLETFTVRTRRGGTHLYFTAPPGARLGNTAGRLGWLIDTRASGGYVVAPGSHVELPDGTGHYEVLHDTAPAPLPRFLFQHLQPAAVPATRPVRLTLPSGRRRSYLHAAIVRELERVTTAPEGQRNSSLYLAAIALGQLVAGGALDHHEVSTLLEQAGGDVGLSPAETRTTVASGLRAGAKRPRTLAA</sequence>
<dbReference type="Pfam" id="PF09250">
    <property type="entry name" value="Prim-Pol"/>
    <property type="match status" value="1"/>
</dbReference>
<keyword evidence="3" id="KW-1185">Reference proteome</keyword>
<dbReference type="SMART" id="SM00943">
    <property type="entry name" value="Prim-Pol"/>
    <property type="match status" value="1"/>
</dbReference>
<accession>A0A366LYC8</accession>
<organism evidence="2 3">
    <name type="scientific">Spongiactinospora rosea</name>
    <dbReference type="NCBI Taxonomy" id="2248750"/>
    <lineage>
        <taxon>Bacteria</taxon>
        <taxon>Bacillati</taxon>
        <taxon>Actinomycetota</taxon>
        <taxon>Actinomycetes</taxon>
        <taxon>Streptosporangiales</taxon>
        <taxon>Streptosporangiaceae</taxon>
        <taxon>Spongiactinospora</taxon>
    </lineage>
</organism>
<comment type="caution">
    <text evidence="2">The sequence shown here is derived from an EMBL/GenBank/DDBJ whole genome shotgun (WGS) entry which is preliminary data.</text>
</comment>
<dbReference type="Proteomes" id="UP000253303">
    <property type="component" value="Unassembled WGS sequence"/>
</dbReference>
<dbReference type="CDD" id="cd04859">
    <property type="entry name" value="Prim_Pol"/>
    <property type="match status" value="1"/>
</dbReference>
<dbReference type="SUPFAM" id="SSF56747">
    <property type="entry name" value="Prim-pol domain"/>
    <property type="match status" value="1"/>
</dbReference>
<protein>
    <submittedName>
        <fullName evidence="2">DNA primase</fullName>
    </submittedName>
</protein>
<dbReference type="EMBL" id="QMEY01000008">
    <property type="protein sequence ID" value="RBQ18369.1"/>
    <property type="molecule type" value="Genomic_DNA"/>
</dbReference>
<proteinExistence type="predicted"/>
<reference evidence="2 3" key="1">
    <citation type="submission" date="2018-06" db="EMBL/GenBank/DDBJ databases">
        <title>Sphaerisporangium craniellae sp. nov., isolated from a marine sponge in the South China Sea.</title>
        <authorList>
            <person name="Li L."/>
        </authorList>
    </citation>
    <scope>NUCLEOTIDE SEQUENCE [LARGE SCALE GENOMIC DNA]</scope>
    <source>
        <strain evidence="2 3">LHW63015</strain>
    </source>
</reference>
<evidence type="ECO:0000313" key="2">
    <source>
        <dbReference type="EMBL" id="RBQ18369.1"/>
    </source>
</evidence>
<dbReference type="RefSeq" id="WP_113982449.1">
    <property type="nucleotide sequence ID" value="NZ_QMEY01000008.1"/>
</dbReference>